<dbReference type="Proteomes" id="UP000735302">
    <property type="component" value="Unassembled WGS sequence"/>
</dbReference>
<reference evidence="2 3" key="1">
    <citation type="journal article" date="2021" name="Elife">
        <title>Chloroplast acquisition without the gene transfer in kleptoplastic sea slugs, Plakobranchus ocellatus.</title>
        <authorList>
            <person name="Maeda T."/>
            <person name="Takahashi S."/>
            <person name="Yoshida T."/>
            <person name="Shimamura S."/>
            <person name="Takaki Y."/>
            <person name="Nagai Y."/>
            <person name="Toyoda A."/>
            <person name="Suzuki Y."/>
            <person name="Arimoto A."/>
            <person name="Ishii H."/>
            <person name="Satoh N."/>
            <person name="Nishiyama T."/>
            <person name="Hasebe M."/>
            <person name="Maruyama T."/>
            <person name="Minagawa J."/>
            <person name="Obokata J."/>
            <person name="Shigenobu S."/>
        </authorList>
    </citation>
    <scope>NUCLEOTIDE SEQUENCE [LARGE SCALE GENOMIC DNA]</scope>
</reference>
<dbReference type="GO" id="GO:0051046">
    <property type="term" value="P:regulation of secretion"/>
    <property type="evidence" value="ECO:0007669"/>
    <property type="project" value="TreeGrafter"/>
</dbReference>
<name>A0AAV4BWC5_9GAST</name>
<comment type="caution">
    <text evidence="2">The sequence shown here is derived from an EMBL/GenBank/DDBJ whole genome shotgun (WGS) entry which is preliminary data.</text>
</comment>
<dbReference type="EMBL" id="BLXT01005617">
    <property type="protein sequence ID" value="GFO24514.1"/>
    <property type="molecule type" value="Genomic_DNA"/>
</dbReference>
<organism evidence="2 3">
    <name type="scientific">Plakobranchus ocellatus</name>
    <dbReference type="NCBI Taxonomy" id="259542"/>
    <lineage>
        <taxon>Eukaryota</taxon>
        <taxon>Metazoa</taxon>
        <taxon>Spiralia</taxon>
        <taxon>Lophotrochozoa</taxon>
        <taxon>Mollusca</taxon>
        <taxon>Gastropoda</taxon>
        <taxon>Heterobranchia</taxon>
        <taxon>Euthyneura</taxon>
        <taxon>Panpulmonata</taxon>
        <taxon>Sacoglossa</taxon>
        <taxon>Placobranchoidea</taxon>
        <taxon>Plakobranchidae</taxon>
        <taxon>Plakobranchus</taxon>
    </lineage>
</organism>
<sequence>MVAFDCADVKGNVLQTTLSVRQALEEEEVYWFGVISANLRTACITVQGSLTASRYINQVLAPQLIPFLHEHPDRLFGSCQSLFSRVVYGEPHFTLTSSEILRLERQIITLVQAGFTWKDAFTQCILQNTLIGFTQTRSEARNYQLHRLCEDALGVAGSYREDISGPSEEEATEEAINSEIASILLRLLASAENLDGARPDDRDIASLVPSENSGVMSEQPGLSSSRLMKELLRSSQKRDEIVQVHKYFDKSKGTWKRDPYVSGYYKEQEPRSSLNPYSLYYPMASSNNVAARDLYSPNYGSMKQDENVFDSDGNWARDEDDVLRNAVLGSDQIATQGYPETEDADWEQIIDSLVLSEEDKQALQGLLNGSIQPRDLDAAQQKRLQVFIEILINVLEGSSGSLEQETPQTEDQLLLDAAMTEDANAPAGDEELEPLLASDSERPSDDLTADADENLSKVETIPDDLVDLTYAQEEEANSDGNNKELIEDASVEDSDVQVDKKMIDHSVEDGDETLGRASADIPCIPALRPQLGRACAGAFATRLFIPCALVLGLSLSKSELSSGRS</sequence>
<gene>
    <name evidence="2" type="ORF">PoB_005101900</name>
</gene>
<dbReference type="PANTHER" id="PTHR46106">
    <property type="entry name" value="IA-2 PROTEIN TYROSINE PHOSPHATASE, ISOFORM C"/>
    <property type="match status" value="1"/>
</dbReference>
<feature type="compositionally biased region" description="Polar residues" evidence="1">
    <location>
        <begin position="209"/>
        <end position="223"/>
    </location>
</feature>
<evidence type="ECO:0000313" key="3">
    <source>
        <dbReference type="Proteomes" id="UP000735302"/>
    </source>
</evidence>
<evidence type="ECO:0000256" key="1">
    <source>
        <dbReference type="SAM" id="MobiDB-lite"/>
    </source>
</evidence>
<dbReference type="InterPro" id="IPR033522">
    <property type="entry name" value="IA-2/IA-2_beta"/>
</dbReference>
<keyword evidence="2" id="KW-0675">Receptor</keyword>
<feature type="region of interest" description="Disordered" evidence="1">
    <location>
        <begin position="199"/>
        <end position="223"/>
    </location>
</feature>
<dbReference type="GO" id="GO:0045202">
    <property type="term" value="C:synapse"/>
    <property type="evidence" value="ECO:0007669"/>
    <property type="project" value="TreeGrafter"/>
</dbReference>
<dbReference type="PANTHER" id="PTHR46106:SF4">
    <property type="entry name" value="IA-2 PROTEIN TYROSINE PHOSPHATASE, ISOFORM C"/>
    <property type="match status" value="1"/>
</dbReference>
<evidence type="ECO:0000313" key="2">
    <source>
        <dbReference type="EMBL" id="GFO24514.1"/>
    </source>
</evidence>
<keyword evidence="3" id="KW-1185">Reference proteome</keyword>
<accession>A0AAV4BWC5</accession>
<dbReference type="GO" id="GO:0030141">
    <property type="term" value="C:secretory granule"/>
    <property type="evidence" value="ECO:0007669"/>
    <property type="project" value="InterPro"/>
</dbReference>
<dbReference type="AlphaFoldDB" id="A0AAV4BWC5"/>
<proteinExistence type="predicted"/>
<protein>
    <submittedName>
        <fullName evidence="2">Receptor-type tyrosine-protein phosphatase n2</fullName>
    </submittedName>
</protein>